<dbReference type="Gene3D" id="3.40.50.720">
    <property type="entry name" value="NAD(P)-binding Rossmann-like Domain"/>
    <property type="match status" value="1"/>
</dbReference>
<accession>A0A316A9I7</accession>
<dbReference type="SUPFAM" id="SSF51735">
    <property type="entry name" value="NAD(P)-binding Rossmann-fold domains"/>
    <property type="match status" value="1"/>
</dbReference>
<evidence type="ECO:0000313" key="2">
    <source>
        <dbReference type="EMBL" id="PWJ54162.1"/>
    </source>
</evidence>
<sequence>MRVTVFGASGPTGQLVCRLALEAGHEVRAASRRTDWPAPASTSLTTVSADVSTGRGVEEAIRGADAVLSALGTAYSRHPISVYSVGTRAILDALTAVGDGRRLVVVSSGLTYPPPPAFGFLADKVVFPLLRGIIGRSLYADMRRMEELLRDRPDVDWTVMLPGRLIDAPAPSTYRLDLDHPTQTSTARIDLAAAMVAELEPATAHVHQAVAPTTARR</sequence>
<dbReference type="InterPro" id="IPR051606">
    <property type="entry name" value="Polyketide_Oxido-like"/>
</dbReference>
<keyword evidence="3" id="KW-1185">Reference proteome</keyword>
<evidence type="ECO:0000313" key="3">
    <source>
        <dbReference type="Proteomes" id="UP000245469"/>
    </source>
</evidence>
<dbReference type="AlphaFoldDB" id="A0A316A9I7"/>
<feature type="domain" description="NAD(P)-binding" evidence="1">
    <location>
        <begin position="7"/>
        <end position="199"/>
    </location>
</feature>
<dbReference type="PANTHER" id="PTHR43355:SF2">
    <property type="entry name" value="FLAVIN REDUCTASE (NADPH)"/>
    <property type="match status" value="1"/>
</dbReference>
<dbReference type="InterPro" id="IPR036291">
    <property type="entry name" value="NAD(P)-bd_dom_sf"/>
</dbReference>
<dbReference type="EMBL" id="QGDQ01000008">
    <property type="protein sequence ID" value="PWJ54162.1"/>
    <property type="molecule type" value="Genomic_DNA"/>
</dbReference>
<name>A0A316A9I7_9ACTN</name>
<dbReference type="Pfam" id="PF13460">
    <property type="entry name" value="NAD_binding_10"/>
    <property type="match status" value="1"/>
</dbReference>
<comment type="caution">
    <text evidence="2">The sequence shown here is derived from an EMBL/GenBank/DDBJ whole genome shotgun (WGS) entry which is preliminary data.</text>
</comment>
<dbReference type="InterPro" id="IPR016040">
    <property type="entry name" value="NAD(P)-bd_dom"/>
</dbReference>
<reference evidence="2 3" key="1">
    <citation type="submission" date="2018-03" db="EMBL/GenBank/DDBJ databases">
        <title>Genomic Encyclopedia of Archaeal and Bacterial Type Strains, Phase II (KMG-II): from individual species to whole genera.</title>
        <authorList>
            <person name="Goeker M."/>
        </authorList>
    </citation>
    <scope>NUCLEOTIDE SEQUENCE [LARGE SCALE GENOMIC DNA]</scope>
    <source>
        <strain evidence="2 3">DSM 44889</strain>
    </source>
</reference>
<dbReference type="PANTHER" id="PTHR43355">
    <property type="entry name" value="FLAVIN REDUCTASE (NADPH)"/>
    <property type="match status" value="1"/>
</dbReference>
<dbReference type="Proteomes" id="UP000245469">
    <property type="component" value="Unassembled WGS sequence"/>
</dbReference>
<gene>
    <name evidence="2" type="ORF">BXY45_10869</name>
</gene>
<dbReference type="OrthoDB" id="9771302at2"/>
<organism evidence="2 3">
    <name type="scientific">Quadrisphaera granulorum</name>
    <dbReference type="NCBI Taxonomy" id="317664"/>
    <lineage>
        <taxon>Bacteria</taxon>
        <taxon>Bacillati</taxon>
        <taxon>Actinomycetota</taxon>
        <taxon>Actinomycetes</taxon>
        <taxon>Kineosporiales</taxon>
        <taxon>Kineosporiaceae</taxon>
        <taxon>Quadrisphaera</taxon>
    </lineage>
</organism>
<evidence type="ECO:0000259" key="1">
    <source>
        <dbReference type="Pfam" id="PF13460"/>
    </source>
</evidence>
<dbReference type="GO" id="GO:0042602">
    <property type="term" value="F:riboflavin reductase (NADPH) activity"/>
    <property type="evidence" value="ECO:0007669"/>
    <property type="project" value="TreeGrafter"/>
</dbReference>
<protein>
    <submittedName>
        <fullName evidence="2">Putative NADH-flavin reductase</fullName>
    </submittedName>
</protein>
<dbReference type="GO" id="GO:0004074">
    <property type="term" value="F:biliverdin reductase [NAD(P)H] activity"/>
    <property type="evidence" value="ECO:0007669"/>
    <property type="project" value="TreeGrafter"/>
</dbReference>
<dbReference type="RefSeq" id="WP_109773848.1">
    <property type="nucleotide sequence ID" value="NZ_QGDQ01000008.1"/>
</dbReference>
<proteinExistence type="predicted"/>